<feature type="domain" description="EGF-like" evidence="9">
    <location>
        <begin position="675"/>
        <end position="713"/>
    </location>
</feature>
<keyword evidence="4" id="KW-0677">Repeat</keyword>
<proteinExistence type="inferred from homology"/>
<evidence type="ECO:0000313" key="10">
    <source>
        <dbReference type="EMBL" id="PVD38421.1"/>
    </source>
</evidence>
<feature type="disulfide bond" evidence="7">
    <location>
        <begin position="779"/>
        <end position="788"/>
    </location>
</feature>
<dbReference type="FunFam" id="2.10.25.10:FF:000100">
    <property type="entry name" value="neurogenic locus notch homolog protein 3"/>
    <property type="match status" value="1"/>
</dbReference>
<dbReference type="Pfam" id="PF13385">
    <property type="entry name" value="Laminin_G_3"/>
    <property type="match status" value="1"/>
</dbReference>
<feature type="disulfide bond" evidence="7">
    <location>
        <begin position="800"/>
        <end position="817"/>
    </location>
</feature>
<dbReference type="InterPro" id="IPR006212">
    <property type="entry name" value="Furin_repeat"/>
</dbReference>
<dbReference type="InterPro" id="IPR011641">
    <property type="entry name" value="Tyr-kin_ephrin_A/B_rcpt-like"/>
</dbReference>
<feature type="domain" description="EGF-like" evidence="9">
    <location>
        <begin position="715"/>
        <end position="750"/>
    </location>
</feature>
<organism evidence="10 11">
    <name type="scientific">Pomacea canaliculata</name>
    <name type="common">Golden apple snail</name>
    <dbReference type="NCBI Taxonomy" id="400727"/>
    <lineage>
        <taxon>Eukaryota</taxon>
        <taxon>Metazoa</taxon>
        <taxon>Spiralia</taxon>
        <taxon>Lophotrochozoa</taxon>
        <taxon>Mollusca</taxon>
        <taxon>Gastropoda</taxon>
        <taxon>Caenogastropoda</taxon>
        <taxon>Architaenioglossa</taxon>
        <taxon>Ampullarioidea</taxon>
        <taxon>Ampullariidae</taxon>
        <taxon>Pomacea</taxon>
    </lineage>
</organism>
<feature type="disulfide bond" evidence="7">
    <location>
        <begin position="462"/>
        <end position="471"/>
    </location>
</feature>
<feature type="domain" description="EGF-like" evidence="9">
    <location>
        <begin position="869"/>
        <end position="906"/>
    </location>
</feature>
<feature type="disulfide bond" evidence="7">
    <location>
        <begin position="740"/>
        <end position="749"/>
    </location>
</feature>
<dbReference type="PROSITE" id="PS50026">
    <property type="entry name" value="EGF_3"/>
    <property type="match status" value="11"/>
</dbReference>
<keyword evidence="3" id="KW-0732">Signal</keyword>
<evidence type="ECO:0000256" key="5">
    <source>
        <dbReference type="ARBA" id="ARBA00023157"/>
    </source>
</evidence>
<dbReference type="InterPro" id="IPR013032">
    <property type="entry name" value="EGF-like_CS"/>
</dbReference>
<dbReference type="CDD" id="cd00054">
    <property type="entry name" value="EGF_CA"/>
    <property type="match status" value="7"/>
</dbReference>
<dbReference type="InterPro" id="IPR051830">
    <property type="entry name" value="NOTCH_homolog"/>
</dbReference>
<feature type="disulfide bond" evidence="7">
    <location>
        <begin position="719"/>
        <end position="729"/>
    </location>
</feature>
<dbReference type="SMART" id="SM00261">
    <property type="entry name" value="FU"/>
    <property type="match status" value="4"/>
</dbReference>
<dbReference type="InterPro" id="IPR001881">
    <property type="entry name" value="EGF-like_Ca-bd_dom"/>
</dbReference>
<accession>A0A2T7PYC1</accession>
<dbReference type="FunFam" id="2.10.25.10:FF:000012">
    <property type="entry name" value="Delta-like protein"/>
    <property type="match status" value="1"/>
</dbReference>
<dbReference type="Pfam" id="PF00008">
    <property type="entry name" value="EGF"/>
    <property type="match status" value="4"/>
</dbReference>
<dbReference type="STRING" id="400727.A0A2T7PYC1"/>
<feature type="domain" description="EGF-like" evidence="9">
    <location>
        <begin position="433"/>
        <end position="472"/>
    </location>
</feature>
<protein>
    <recommendedName>
        <fullName evidence="9">EGF-like domain-containing protein</fullName>
    </recommendedName>
</protein>
<dbReference type="InterPro" id="IPR000742">
    <property type="entry name" value="EGF"/>
</dbReference>
<dbReference type="SMART" id="SM01411">
    <property type="entry name" value="Ephrin_rec_like"/>
    <property type="match status" value="12"/>
</dbReference>
<dbReference type="SMART" id="SM00179">
    <property type="entry name" value="EGF_CA"/>
    <property type="match status" value="7"/>
</dbReference>
<dbReference type="Gene3D" id="2.10.50.10">
    <property type="entry name" value="Tumor Necrosis Factor Receptor, subunit A, domain 2"/>
    <property type="match status" value="10"/>
</dbReference>
<feature type="disulfide bond" evidence="7">
    <location>
        <begin position="703"/>
        <end position="712"/>
    </location>
</feature>
<feature type="disulfide bond" evidence="7">
    <location>
        <begin position="760"/>
        <end position="777"/>
    </location>
</feature>
<evidence type="ECO:0000256" key="1">
    <source>
        <dbReference type="ARBA" id="ARBA00005897"/>
    </source>
</evidence>
<keyword evidence="2 7" id="KW-0245">EGF-like domain</keyword>
<gene>
    <name evidence="10" type="ORF">C0Q70_01036</name>
</gene>
<dbReference type="EMBL" id="PZQS01000001">
    <property type="protein sequence ID" value="PVD38421.1"/>
    <property type="molecule type" value="Genomic_DNA"/>
</dbReference>
<evidence type="ECO:0000313" key="11">
    <source>
        <dbReference type="Proteomes" id="UP000245119"/>
    </source>
</evidence>
<feature type="domain" description="EGF-like" evidence="9">
    <location>
        <begin position="752"/>
        <end position="789"/>
    </location>
</feature>
<dbReference type="PROSITE" id="PS00010">
    <property type="entry name" value="ASX_HYDROXYL"/>
    <property type="match status" value="3"/>
</dbReference>
<name>A0A2T7PYC1_POMCA</name>
<evidence type="ECO:0000256" key="6">
    <source>
        <dbReference type="ARBA" id="ARBA00023180"/>
    </source>
</evidence>
<evidence type="ECO:0000259" key="9">
    <source>
        <dbReference type="PROSITE" id="PS50026"/>
    </source>
</evidence>
<feature type="region of interest" description="Disordered" evidence="8">
    <location>
        <begin position="1588"/>
        <end position="1609"/>
    </location>
</feature>
<feature type="disulfide bond" evidence="7">
    <location>
        <begin position="896"/>
        <end position="905"/>
    </location>
</feature>
<keyword evidence="5 7" id="KW-1015">Disulfide bond</keyword>
<dbReference type="SUPFAM" id="SSF57184">
    <property type="entry name" value="Growth factor receptor domain"/>
    <property type="match status" value="8"/>
</dbReference>
<evidence type="ECO:0000256" key="2">
    <source>
        <dbReference type="ARBA" id="ARBA00022536"/>
    </source>
</evidence>
<comment type="caution">
    <text evidence="10">The sequence shown here is derived from an EMBL/GenBank/DDBJ whole genome shotgun (WGS) entry which is preliminary data.</text>
</comment>
<feature type="domain" description="EGF-like" evidence="9">
    <location>
        <begin position="474"/>
        <end position="510"/>
    </location>
</feature>
<dbReference type="PROSITE" id="PS01186">
    <property type="entry name" value="EGF_2"/>
    <property type="match status" value="9"/>
</dbReference>
<dbReference type="InterPro" id="IPR009030">
    <property type="entry name" value="Growth_fac_rcpt_cys_sf"/>
</dbReference>
<feature type="disulfide bond" evidence="7">
    <location>
        <begin position="857"/>
        <end position="866"/>
    </location>
</feature>
<dbReference type="SMART" id="SM00181">
    <property type="entry name" value="EGF"/>
    <property type="match status" value="15"/>
</dbReference>
<dbReference type="Gene3D" id="2.60.120.200">
    <property type="match status" value="1"/>
</dbReference>
<sequence>MPSATDNSGARAPLITRSHLPPAFRLDMQLSESQRQLQRLNTVSPDLTCPDYLQFNVSSNTSYTVDLQTAGNITGANLTFHPDRMVQVGPTTVGVAPYHVTTTDKYGFERQCAFMVDIRPTECLSDYLTPGGATMQCTSQEGEGLNCTVTCDAGMAFQDGSTTETYSCSEQNVWSPTLPARSCSPTVVPRYIYMVAINYTWDGTGSISSCLNQSAGELVAVIPTRTVTPCSIDGGPPYITFNASVFSLDNNATNLVLELTVANLTSISSSDLEYCRSIFSTPFSLRANDFFKIQSTNCTEETGSVTFTPDSRNVTRNGYVCPRGTTLQLVNAQQLCVQCEPGYMENEGQCIECPSGQYQNETGQTECKTCAGSFSSSPRVSASQCVACPPGQYPVNSTSCSPCPRGYYKTLTSYYKCTECPDDTTTSSTGSSASTDCIPLTSPACENGGTPIIYFHEFTCTCPEGYYGTTCENWIDPCAPNPCYNYGSCIRQGINYTCWCPPGFTGNQCQVDSQNNCQNNTCSDIRFCRDKINSADCVCPSVGNYTGPQCAVPQDLCSSSPCKNGATCQNFPGVRYTCKCQPGYTGSTCETLIDQCALNSHGCLYGGQCTNGINNYTCSCQQSYQGSHCQQTPDYCNLSNPCLGGVCYNDYNMSKALCACSYPYRLNVNSGRCEEIDVCSERRPCQNNATCQRVSPGQFHCACPQGYEGSLCQHIVRSCTNSSCVHGQCVDVLNNYTCVCDAGYTGRSCEVDVNDCPGQCVANNTLMCIDGVNQYTCSCKAGFTGVHCETNINECASLPCKHNGACVESVTPGDYNCTCRDGWTGKNCDTLPVFCRNDSCQNGGVCYNLQDRLFCSCQAGTHGNACNETTNICSIVSPCVNPNQCQSRNETASCNCPQNYTGGSCQLVKDFCSPNPCPTGQCVTTDVGYSCQCQAADNCTTTDHSCASLTCPSGSSCVETASGPLCLCHPGYLLGGGVCKNTSSDFDIYFTRRSNTAVRALQPFTVTGQALSLTFWISFLDNSSSFPVQLISDRMDRVLLVSQYGVTFGGTFAVNFTDYNGSPQSLPAEQKWTFCAITWSVTGHYKIYIDSVELPSGSGIPNGYFPSLGSLLYPYIGEDFAGYISQLNVWNGTLTSQAALALYANSDAAPSSLAPAYRWAEYQFNSCVKLISPSTVKRDKAMCQMRNYGNECANDTGEGHVCNSGEADSGDSTLTSCAAQPSLGESVTCPVNSSVMPFTPKVLTCGKLGSYNLGDLYTLPPAQPCSDFVDAQVLATLSLKYQLSISCGTSVAASMKSNLQNKVKTLAGTWQKLCNNSNCDSVNVNVVCNSNTATASLIFHDLPAQLTSGNVTYTVTELLKVSAIEQDTFVISFVANSVLIRDEVTVTIQMTCRQGYGRFGAGCVQCVAGSFLNSATNMCEQCAVGTYTNSPGQTQCTPCPQNQTTLRVGSTSCVEKCSEGGYYNLTNNACQPCFKNFYQPNKGSVACFPCPPNSFTAGPGTVSLDKCRGEYLPVPLVTCVTPPLTSVNCVLTAITSLNSGKTRVSHVTSTTPPTTPEAPAPATVYLCVQRVQRTLVTTPVNLAREDRTAPTRYKTDSSGALHVTPASPPSPPALHHLATVTSLPVLQVTCVTPALTSVYSVTIASISLAGGRTCVSPVTPATPPTTPAAPTPVTANSCVHPVNEDLGNQTCQPCQQGYFRSNSLADRFRRCTACNAAFTTAGFGSTSSDNCNITACSPGYMRIAITNQCVLCPYGYYQPLKWQDECISCNTSYTTNNTGSTSTSDCIFVCPAGSEDLGNHTCQPCPRGSYRANSLQDRFLRCTACNTSFTTLPVLQVTCVTPALTSVYSVTIASISLAGGRTCVSPVTPATPPTTPAAPTPVTANLCVQRGQRTLVTTPVNLAPEDRTAPTRYKTDFSGAPHVTPASPPSPPALHLLTTVTSLPVFQVTCVTPALTSVYSVTIASISLAGGRTCVSPVTPATPPTTPAAPTPVTANPGYEVQTPGVATCSPCSRGKYKTNNGDDKFRACQTCSSGMTTDGTAAWSASFCNIALCKAGQVIMNGSPLLLHQVYRLSIWYWDQTDGETSLAACLPMCGPGQQYNSTVSQCVACPQGTWNSGNASQQFDPCAPCPATYVTVGEGATSADNCTLKDCPPGQYIATNDSCKPCPLATYQSARRQYNCTACPAGTNTSRESTTDVRDCTAYCQKGFRLNSAGKSCDPCEVGFYKDQRGNSFCIRCPANSTTTDVASTSINQCIANCTEGQHRVPGGCKDCPIGTYQPEKSQDSYDCADGTAYSTLAKVCEKCVIGYYRKKNDTADNLLQFVAIINTTMTEQCNPGQRIDGTSCGML</sequence>
<evidence type="ECO:0000256" key="7">
    <source>
        <dbReference type="PROSITE-ProRule" id="PRU00076"/>
    </source>
</evidence>
<keyword evidence="11" id="KW-1185">Reference proteome</keyword>
<dbReference type="PANTHER" id="PTHR24033:SF231">
    <property type="entry name" value="MULTIPLE EPIDERMAL GROWTH FACTOR-LIKE DOMAINS PROTEIN 8"/>
    <property type="match status" value="1"/>
</dbReference>
<comment type="similarity">
    <text evidence="1">Belongs to the CRELD family.</text>
</comment>
<dbReference type="Proteomes" id="UP000245119">
    <property type="component" value="Linkage Group LG1"/>
</dbReference>
<keyword evidence="6" id="KW-0325">Glycoprotein</keyword>
<dbReference type="Pfam" id="PF07699">
    <property type="entry name" value="Ephrin_rec_like"/>
    <property type="match status" value="9"/>
</dbReference>
<dbReference type="SUPFAM" id="SSF57196">
    <property type="entry name" value="EGF/Laminin"/>
    <property type="match status" value="3"/>
</dbReference>
<dbReference type="InterPro" id="IPR013320">
    <property type="entry name" value="ConA-like_dom_sf"/>
</dbReference>
<feature type="domain" description="EGF-like" evidence="9">
    <location>
        <begin position="553"/>
        <end position="590"/>
    </location>
</feature>
<dbReference type="OrthoDB" id="430340at2759"/>
<dbReference type="Gene3D" id="2.10.25.10">
    <property type="entry name" value="Laminin"/>
    <property type="match status" value="9"/>
</dbReference>
<comment type="caution">
    <text evidence="7">Lacks conserved residue(s) required for the propagation of feature annotation.</text>
</comment>
<feature type="disulfide bond" evidence="7">
    <location>
        <begin position="500"/>
        <end position="509"/>
    </location>
</feature>
<evidence type="ECO:0000256" key="4">
    <source>
        <dbReference type="ARBA" id="ARBA00022737"/>
    </source>
</evidence>
<dbReference type="PANTHER" id="PTHR24033">
    <property type="entry name" value="EGF-LIKE DOMAIN-CONTAINING PROTEIN"/>
    <property type="match status" value="1"/>
</dbReference>
<reference evidence="10 11" key="1">
    <citation type="submission" date="2018-04" db="EMBL/GenBank/DDBJ databases">
        <title>The genome of golden apple snail Pomacea canaliculata provides insight into stress tolerance and invasive adaptation.</title>
        <authorList>
            <person name="Liu C."/>
            <person name="Liu B."/>
            <person name="Ren Y."/>
            <person name="Zhang Y."/>
            <person name="Wang H."/>
            <person name="Li S."/>
            <person name="Jiang F."/>
            <person name="Yin L."/>
            <person name="Zhang G."/>
            <person name="Qian W."/>
            <person name="Fan W."/>
        </authorList>
    </citation>
    <scope>NUCLEOTIDE SEQUENCE [LARGE SCALE GENOMIC DNA]</scope>
    <source>
        <strain evidence="10">SZHN2017</strain>
        <tissue evidence="10">Muscle</tissue>
    </source>
</reference>
<dbReference type="FunFam" id="2.10.25.10:FF:000472">
    <property type="entry name" value="Uncharacterized protein, isoform A"/>
    <property type="match status" value="1"/>
</dbReference>
<evidence type="ECO:0000256" key="3">
    <source>
        <dbReference type="ARBA" id="ARBA00022729"/>
    </source>
</evidence>
<dbReference type="PROSITE" id="PS00022">
    <property type="entry name" value="EGF_1"/>
    <property type="match status" value="10"/>
</dbReference>
<feature type="domain" description="EGF-like" evidence="9">
    <location>
        <begin position="791"/>
        <end position="829"/>
    </location>
</feature>
<dbReference type="InterPro" id="IPR000152">
    <property type="entry name" value="EGF-type_Asp/Asn_hydroxyl_site"/>
</dbReference>
<evidence type="ECO:0000256" key="8">
    <source>
        <dbReference type="SAM" id="MobiDB-lite"/>
    </source>
</evidence>
<feature type="domain" description="EGF-like" evidence="9">
    <location>
        <begin position="831"/>
        <end position="867"/>
    </location>
</feature>
<feature type="disulfide bond" evidence="7">
    <location>
        <begin position="580"/>
        <end position="589"/>
    </location>
</feature>
<dbReference type="GO" id="GO:0005509">
    <property type="term" value="F:calcium ion binding"/>
    <property type="evidence" value="ECO:0007669"/>
    <property type="project" value="InterPro"/>
</dbReference>
<dbReference type="SUPFAM" id="SSF49899">
    <property type="entry name" value="Concanavalin A-like lectins/glucanases"/>
    <property type="match status" value="1"/>
</dbReference>
<feature type="domain" description="EGF-like" evidence="9">
    <location>
        <begin position="513"/>
        <end position="551"/>
    </location>
</feature>
<dbReference type="Pfam" id="PF12661">
    <property type="entry name" value="hEGF"/>
    <property type="match status" value="4"/>
</dbReference>
<feature type="domain" description="EGF-like" evidence="9">
    <location>
        <begin position="592"/>
        <end position="630"/>
    </location>
</feature>
<feature type="disulfide bond" evidence="7">
    <location>
        <begin position="620"/>
        <end position="629"/>
    </location>
</feature>
<feature type="disulfide bond" evidence="7">
    <location>
        <begin position="819"/>
        <end position="828"/>
    </location>
</feature>